<organism evidence="2 3">
    <name type="scientific">Legionella steigerwaltii</name>
    <dbReference type="NCBI Taxonomy" id="460"/>
    <lineage>
        <taxon>Bacteria</taxon>
        <taxon>Pseudomonadati</taxon>
        <taxon>Pseudomonadota</taxon>
        <taxon>Gammaproteobacteria</taxon>
        <taxon>Legionellales</taxon>
        <taxon>Legionellaceae</taxon>
        <taxon>Legionella</taxon>
    </lineage>
</organism>
<proteinExistence type="predicted"/>
<reference evidence="2 3" key="1">
    <citation type="submission" date="2015-11" db="EMBL/GenBank/DDBJ databases">
        <title>Genomic analysis of 38 Legionella species identifies large and diverse effector repertoires.</title>
        <authorList>
            <person name="Burstein D."/>
            <person name="Amaro F."/>
            <person name="Zusman T."/>
            <person name="Lifshitz Z."/>
            <person name="Cohen O."/>
            <person name="Gilbert J.A."/>
            <person name="Pupko T."/>
            <person name="Shuman H.A."/>
            <person name="Segal G."/>
        </authorList>
    </citation>
    <scope>NUCLEOTIDE SEQUENCE [LARGE SCALE GENOMIC DNA]</scope>
    <source>
        <strain evidence="2 3">SC-18-C9</strain>
    </source>
</reference>
<protein>
    <submittedName>
        <fullName evidence="2">Uncharacterized protein</fullName>
    </submittedName>
</protein>
<name>A0ABR5RY56_9GAMM</name>
<accession>A0ABR5RY56</accession>
<keyword evidence="3" id="KW-1185">Reference proteome</keyword>
<gene>
    <name evidence="2" type="ORF">Lstg_1446</name>
</gene>
<dbReference type="EMBL" id="LNYZ01000010">
    <property type="protein sequence ID" value="KTD78165.1"/>
    <property type="molecule type" value="Genomic_DNA"/>
</dbReference>
<feature type="region of interest" description="Disordered" evidence="1">
    <location>
        <begin position="1"/>
        <end position="25"/>
    </location>
</feature>
<evidence type="ECO:0000313" key="3">
    <source>
        <dbReference type="Proteomes" id="UP000054820"/>
    </source>
</evidence>
<comment type="caution">
    <text evidence="2">The sequence shown here is derived from an EMBL/GenBank/DDBJ whole genome shotgun (WGS) entry which is preliminary data.</text>
</comment>
<sequence length="82" mass="9167">MVPKAGLEPARLSPPPPQDGVSTNSTTSAYSFQDLFTFTFLPICFNFQDSDVRILYAPKIRNILTQTKEMFTASINNFFLAS</sequence>
<dbReference type="Proteomes" id="UP000054820">
    <property type="component" value="Unassembled WGS sequence"/>
</dbReference>
<evidence type="ECO:0000313" key="2">
    <source>
        <dbReference type="EMBL" id="KTD78165.1"/>
    </source>
</evidence>
<evidence type="ECO:0000256" key="1">
    <source>
        <dbReference type="SAM" id="MobiDB-lite"/>
    </source>
</evidence>